<dbReference type="InterPro" id="IPR049169">
    <property type="entry name" value="Glyco_hydro_120_ins"/>
</dbReference>
<evidence type="ECO:0000259" key="5">
    <source>
        <dbReference type="Pfam" id="PF07602"/>
    </source>
</evidence>
<dbReference type="InterPro" id="IPR012334">
    <property type="entry name" value="Pectin_lyas_fold"/>
</dbReference>
<dbReference type="RefSeq" id="WP_377466323.1">
    <property type="nucleotide sequence ID" value="NZ_JBHUOP010000003.1"/>
</dbReference>
<dbReference type="InterPro" id="IPR013780">
    <property type="entry name" value="Glyco_hydro_b"/>
</dbReference>
<keyword evidence="3" id="KW-0732">Signal</keyword>
<keyword evidence="2" id="KW-0964">Secreted</keyword>
<evidence type="ECO:0000256" key="1">
    <source>
        <dbReference type="ARBA" id="ARBA00004613"/>
    </source>
</evidence>
<reference evidence="8" key="1">
    <citation type="journal article" date="2019" name="Int. J. Syst. Evol. Microbiol.">
        <title>The Global Catalogue of Microorganisms (GCM) 10K type strain sequencing project: providing services to taxonomists for standard genome sequencing and annotation.</title>
        <authorList>
            <consortium name="The Broad Institute Genomics Platform"/>
            <consortium name="The Broad Institute Genome Sequencing Center for Infectious Disease"/>
            <person name="Wu L."/>
            <person name="Ma J."/>
        </authorList>
    </citation>
    <scope>NUCLEOTIDE SEQUENCE [LARGE SCALE GENOMIC DNA]</scope>
    <source>
        <strain evidence="8">KCTC 33576</strain>
    </source>
</reference>
<dbReference type="Proteomes" id="UP001597391">
    <property type="component" value="Unassembled WGS sequence"/>
</dbReference>
<dbReference type="Gene3D" id="2.60.40.1180">
    <property type="entry name" value="Golgi alpha-mannosidase II"/>
    <property type="match status" value="1"/>
</dbReference>
<name>A0ABW5XFG8_9MICO</name>
<dbReference type="InterPro" id="IPR011459">
    <property type="entry name" value="DUF1565"/>
</dbReference>
<evidence type="ECO:0000256" key="3">
    <source>
        <dbReference type="ARBA" id="ARBA00022729"/>
    </source>
</evidence>
<dbReference type="PANTHER" id="PTHR40088">
    <property type="entry name" value="PECTATE LYASE (EUROFUNG)"/>
    <property type="match status" value="1"/>
</dbReference>
<organism evidence="7 8">
    <name type="scientific">Populibacterium corticicola</name>
    <dbReference type="NCBI Taxonomy" id="1812826"/>
    <lineage>
        <taxon>Bacteria</taxon>
        <taxon>Bacillati</taxon>
        <taxon>Actinomycetota</taxon>
        <taxon>Actinomycetes</taxon>
        <taxon>Micrococcales</taxon>
        <taxon>Jonesiaceae</taxon>
        <taxon>Populibacterium</taxon>
    </lineage>
</organism>
<gene>
    <name evidence="7" type="ORF">ACFSYH_07785</name>
</gene>
<keyword evidence="8" id="KW-1185">Reference proteome</keyword>
<feature type="domain" description="Glycoside hydrolase 120 insertion" evidence="6">
    <location>
        <begin position="81"/>
        <end position="208"/>
    </location>
</feature>
<sequence>MPREFFVSPHGSDTAPGTSDQPLKTINRAAHLAHPGDTVTVRGGEYREWVKPARGGIDDRRRITYRAADGEHVSIKGSERVRGWQRASGTTWRAEVPNSLFGDFNPFAVELGGDWLVEPDPYRPSEQPAKHLGEVYLNGRSFYEVATHDEVLEPVRRLTHVDHWTGLTVPTPVPEDTAYVWHAQVSDDHTTIWANFQGCDPNVELVEINVRRSVFAPVVHGIDYITVRGFELAQAAPQWAPPTAEQQGIIAPNWAKGWIIEDNVIHDSKCSGVSLGKEASTGDNFALLRGDKPGYQYQVESVLAASRIGWDKEHVGSHIVRRNTIFDCGQTAIVGHLGCIFSVIEDNHIYRIGVKREYFGHEIAGIKLHAAIDTALVHNRIHDCSLGIWLDWQTQGTQVSRNLMYANNRDLFIEVSHGPYTVDHNVLASPASLEVVCQGGAYVNNLIGGSVRLEVVLDRSTPYHAPHSTQIAGFGVVSGGDDRWIGNIFLGGDLDQAYLPGGVHHSTAEYGTAGYAGYPAGLDEYLAGIDRTLPDHVQFLDVRQPVYCAQNVYLGGAQPVDSEQDALVCDAPASLRVFETPEGDSVTVELILPEQALGDRTTVVTGADLPPTRLSGAAFEDTAGQPIRLDVDLIGEVKTDDGRYPAGPLAALAQGVVVRVW</sequence>
<evidence type="ECO:0000259" key="6">
    <source>
        <dbReference type="Pfam" id="PF21258"/>
    </source>
</evidence>
<accession>A0ABW5XFG8</accession>
<dbReference type="InterPro" id="IPR052052">
    <property type="entry name" value="Polysaccharide_Lyase_9"/>
</dbReference>
<evidence type="ECO:0000313" key="7">
    <source>
        <dbReference type="EMBL" id="MFD2840473.1"/>
    </source>
</evidence>
<protein>
    <submittedName>
        <fullName evidence="7">Right-handed parallel beta-helix repeat-containing protein</fullName>
    </submittedName>
</protein>
<evidence type="ECO:0000256" key="2">
    <source>
        <dbReference type="ARBA" id="ARBA00022525"/>
    </source>
</evidence>
<dbReference type="Gene3D" id="2.160.20.10">
    <property type="entry name" value="Single-stranded right-handed beta-helix, Pectin lyase-like"/>
    <property type="match status" value="1"/>
</dbReference>
<comment type="subcellular location">
    <subcellularLocation>
        <location evidence="1">Secreted</location>
    </subcellularLocation>
</comment>
<dbReference type="Pfam" id="PF21258">
    <property type="entry name" value="Glyco_hydro_120_ins"/>
    <property type="match status" value="1"/>
</dbReference>
<evidence type="ECO:0000256" key="4">
    <source>
        <dbReference type="SAM" id="MobiDB-lite"/>
    </source>
</evidence>
<comment type="caution">
    <text evidence="7">The sequence shown here is derived from an EMBL/GenBank/DDBJ whole genome shotgun (WGS) entry which is preliminary data.</text>
</comment>
<feature type="region of interest" description="Disordered" evidence="4">
    <location>
        <begin position="1"/>
        <end position="20"/>
    </location>
</feature>
<proteinExistence type="predicted"/>
<evidence type="ECO:0000313" key="8">
    <source>
        <dbReference type="Proteomes" id="UP001597391"/>
    </source>
</evidence>
<dbReference type="SUPFAM" id="SSF51126">
    <property type="entry name" value="Pectin lyase-like"/>
    <property type="match status" value="1"/>
</dbReference>
<dbReference type="EMBL" id="JBHUOP010000003">
    <property type="protein sequence ID" value="MFD2840473.1"/>
    <property type="molecule type" value="Genomic_DNA"/>
</dbReference>
<dbReference type="InterPro" id="IPR011050">
    <property type="entry name" value="Pectin_lyase_fold/virulence"/>
</dbReference>
<feature type="domain" description="DUF1565" evidence="5">
    <location>
        <begin position="11"/>
        <end position="48"/>
    </location>
</feature>
<dbReference type="Pfam" id="PF07602">
    <property type="entry name" value="DUF1565"/>
    <property type="match status" value="1"/>
</dbReference>
<dbReference type="PANTHER" id="PTHR40088:SF2">
    <property type="entry name" value="SECRETED SUGAR HYDROLASE"/>
    <property type="match status" value="1"/>
</dbReference>